<dbReference type="VEuPathDB" id="TrichDB:TVAG_126140"/>
<sequence>MSDIKFVVDSQYCKNSSLVKYGSDFCFVINGHRFYTAQSHAVVLSETFRNILITDNSAQEINIDININNINPIANKESFKKALNIFSKFVQDGYVSENIDINTSEIIYDLGVFLKIDDFISQYKFIISSTDISESNIESFIRYSLKTGDFKKTCSFIASHISSIGPSKLCLLFESVYHSIVLSHFNENIDDIFIDFISCILSDEHVFVYSEDDICDFVISFNKTFSPLLPISETSKLDKLIEFIRFEFCTNERISRFINFYSSFINSFDKEIKTGNKSVDNIQKENEIFTHLFETFMLSSNDSKETKQFDKIASTDENKKILKMYWTSKNFFDLYDTFEKCSQERDLYSIKFAVDNGIRVCPHAIVE</sequence>
<dbReference type="Proteomes" id="UP000001542">
    <property type="component" value="Unassembled WGS sequence"/>
</dbReference>
<keyword evidence="2" id="KW-1185">Reference proteome</keyword>
<reference evidence="1" key="1">
    <citation type="submission" date="2006-10" db="EMBL/GenBank/DDBJ databases">
        <authorList>
            <person name="Amadeo P."/>
            <person name="Zhao Q."/>
            <person name="Wortman J."/>
            <person name="Fraser-Liggett C."/>
            <person name="Carlton J."/>
        </authorList>
    </citation>
    <scope>NUCLEOTIDE SEQUENCE</scope>
    <source>
        <strain evidence="1">G3</strain>
    </source>
</reference>
<evidence type="ECO:0000313" key="2">
    <source>
        <dbReference type="Proteomes" id="UP000001542"/>
    </source>
</evidence>
<dbReference type="InParanoid" id="A2ED02"/>
<dbReference type="KEGG" id="tva:4767372"/>
<gene>
    <name evidence="1" type="ORF">TVAG_126140</name>
</gene>
<evidence type="ECO:0000313" key="1">
    <source>
        <dbReference type="EMBL" id="EAY09453.1"/>
    </source>
</evidence>
<dbReference type="EMBL" id="DS113357">
    <property type="protein sequence ID" value="EAY09453.1"/>
    <property type="molecule type" value="Genomic_DNA"/>
</dbReference>
<dbReference type="RefSeq" id="XP_001321676.1">
    <property type="nucleotide sequence ID" value="XM_001321641.1"/>
</dbReference>
<organism evidence="1 2">
    <name type="scientific">Trichomonas vaginalis (strain ATCC PRA-98 / G3)</name>
    <dbReference type="NCBI Taxonomy" id="412133"/>
    <lineage>
        <taxon>Eukaryota</taxon>
        <taxon>Metamonada</taxon>
        <taxon>Parabasalia</taxon>
        <taxon>Trichomonadida</taxon>
        <taxon>Trichomonadidae</taxon>
        <taxon>Trichomonas</taxon>
    </lineage>
</organism>
<dbReference type="AlphaFoldDB" id="A2ED02"/>
<accession>A2ED02</accession>
<dbReference type="VEuPathDB" id="TrichDB:TVAGG3_0860720"/>
<name>A2ED02_TRIV3</name>
<reference evidence="1" key="2">
    <citation type="journal article" date="2007" name="Science">
        <title>Draft genome sequence of the sexually transmitted pathogen Trichomonas vaginalis.</title>
        <authorList>
            <person name="Carlton J.M."/>
            <person name="Hirt R.P."/>
            <person name="Silva J.C."/>
            <person name="Delcher A.L."/>
            <person name="Schatz M."/>
            <person name="Zhao Q."/>
            <person name="Wortman J.R."/>
            <person name="Bidwell S.L."/>
            <person name="Alsmark U.C.M."/>
            <person name="Besteiro S."/>
            <person name="Sicheritz-Ponten T."/>
            <person name="Noel C.J."/>
            <person name="Dacks J.B."/>
            <person name="Foster P.G."/>
            <person name="Simillion C."/>
            <person name="Van de Peer Y."/>
            <person name="Miranda-Saavedra D."/>
            <person name="Barton G.J."/>
            <person name="Westrop G.D."/>
            <person name="Mueller S."/>
            <person name="Dessi D."/>
            <person name="Fiori P.L."/>
            <person name="Ren Q."/>
            <person name="Paulsen I."/>
            <person name="Zhang H."/>
            <person name="Bastida-Corcuera F.D."/>
            <person name="Simoes-Barbosa A."/>
            <person name="Brown M.T."/>
            <person name="Hayes R.D."/>
            <person name="Mukherjee M."/>
            <person name="Okumura C.Y."/>
            <person name="Schneider R."/>
            <person name="Smith A.J."/>
            <person name="Vanacova S."/>
            <person name="Villalvazo M."/>
            <person name="Haas B.J."/>
            <person name="Pertea M."/>
            <person name="Feldblyum T.V."/>
            <person name="Utterback T.R."/>
            <person name="Shu C.L."/>
            <person name="Osoegawa K."/>
            <person name="de Jong P.J."/>
            <person name="Hrdy I."/>
            <person name="Horvathova L."/>
            <person name="Zubacova Z."/>
            <person name="Dolezal P."/>
            <person name="Malik S.B."/>
            <person name="Logsdon J.M. Jr."/>
            <person name="Henze K."/>
            <person name="Gupta A."/>
            <person name="Wang C.C."/>
            <person name="Dunne R.L."/>
            <person name="Upcroft J.A."/>
            <person name="Upcroft P."/>
            <person name="White O."/>
            <person name="Salzberg S.L."/>
            <person name="Tang P."/>
            <person name="Chiu C.-H."/>
            <person name="Lee Y.-S."/>
            <person name="Embley T.M."/>
            <person name="Coombs G.H."/>
            <person name="Mottram J.C."/>
            <person name="Tachezy J."/>
            <person name="Fraser-Liggett C.M."/>
            <person name="Johnson P.J."/>
        </authorList>
    </citation>
    <scope>NUCLEOTIDE SEQUENCE [LARGE SCALE GENOMIC DNA]</scope>
    <source>
        <strain evidence="1">G3</strain>
    </source>
</reference>
<proteinExistence type="predicted"/>
<protein>
    <submittedName>
        <fullName evidence="1">Uncharacterized protein</fullName>
    </submittedName>
</protein>